<dbReference type="HOGENOM" id="CLU_064289_0_0_9"/>
<name>F6DSC8_DESRL</name>
<organism evidence="1 2">
    <name type="scientific">Desulforamulus ruminis (strain ATCC 23193 / DSM 2154 / NCIMB 8452 / DL)</name>
    <name type="common">Desulfotomaculum ruminis</name>
    <dbReference type="NCBI Taxonomy" id="696281"/>
    <lineage>
        <taxon>Bacteria</taxon>
        <taxon>Bacillati</taxon>
        <taxon>Bacillota</taxon>
        <taxon>Clostridia</taxon>
        <taxon>Eubacteriales</taxon>
        <taxon>Peptococcaceae</taxon>
        <taxon>Desulforamulus</taxon>
    </lineage>
</organism>
<reference evidence="1 2" key="2">
    <citation type="journal article" date="2012" name="Stand. Genomic Sci.">
        <title>Complete genome sequence of the sulfate-reducing firmicute Desulfotomaculum ruminis type strain (DL(T)).</title>
        <authorList>
            <person name="Spring S."/>
            <person name="Visser M."/>
            <person name="Lu M."/>
            <person name="Copeland A."/>
            <person name="Lapidus A."/>
            <person name="Lucas S."/>
            <person name="Cheng J.F."/>
            <person name="Han C."/>
            <person name="Tapia R."/>
            <person name="Goodwin L.A."/>
            <person name="Pitluck S."/>
            <person name="Ivanova N."/>
            <person name="Land M."/>
            <person name="Hauser L."/>
            <person name="Larimer F."/>
            <person name="Rohde M."/>
            <person name="Goker M."/>
            <person name="Detter J.C."/>
            <person name="Kyrpides N.C."/>
            <person name="Woyke T."/>
            <person name="Schaap P.J."/>
            <person name="Plugge C.M."/>
            <person name="Muyzer G."/>
            <person name="Kuever J."/>
            <person name="Pereira I.A."/>
            <person name="Parshina S.N."/>
            <person name="Bernier-Latmani R."/>
            <person name="Stams A.J."/>
            <person name="Klenk H.P."/>
        </authorList>
    </citation>
    <scope>NUCLEOTIDE SEQUENCE [LARGE SCALE GENOMIC DNA]</scope>
    <source>
        <strain evidence="2">ATCC 23193 / DSM 2154 / NCIB 8452 / DL</strain>
    </source>
</reference>
<proteinExistence type="predicted"/>
<dbReference type="Gene3D" id="1.25.40.290">
    <property type="entry name" value="ARM repeat domains"/>
    <property type="match status" value="1"/>
</dbReference>
<accession>F6DSC8</accession>
<dbReference type="InterPro" id="IPR016024">
    <property type="entry name" value="ARM-type_fold"/>
</dbReference>
<dbReference type="STRING" id="696281.Desru_1642"/>
<protein>
    <submittedName>
        <fullName evidence="1">Putative DNA alkylation repair enzyme</fullName>
    </submittedName>
</protein>
<evidence type="ECO:0000313" key="2">
    <source>
        <dbReference type="Proteomes" id="UP000009234"/>
    </source>
</evidence>
<dbReference type="EMBL" id="CP002780">
    <property type="protein sequence ID" value="AEG59907.1"/>
    <property type="molecule type" value="Genomic_DNA"/>
</dbReference>
<keyword evidence="2" id="KW-1185">Reference proteome</keyword>
<dbReference type="Proteomes" id="UP000009234">
    <property type="component" value="Chromosome"/>
</dbReference>
<dbReference type="AlphaFoldDB" id="F6DSC8"/>
<sequence>MGEPLKDIYTLEFLSGFGEKVRAVQDGFDVEGFTAAVMAWPWETLPLKARMGRIAKILGQFLPDDFDRALEVLFSIDESCTGFPYLFFPEFVVIYGQAKEHWHLSMNALERFTQRSSSEFAIRPFLLREPQRVMERMMHWTKHSNEHVRRFSSEGCRPRLPWGIALPMFKRDPSLVLALLEHLKADPSLYVRKSVANNLNDIAKDNSGAVLSTARRWIGVNPDTDWILRQGCRTLIRKANPEAMALFGYAGVSKDKPLFKDASLSVQPAELKIGESCKLEYTLNLSGNDPVHIRLEYGIDFVKSSGKQSRKLFLLTDKTVPGGTCLAGKRVHSFADLTTRRHYPGVHRIVLLINGLEAAQTTLHVTGG</sequence>
<dbReference type="eggNOG" id="COG4335">
    <property type="taxonomic scope" value="Bacteria"/>
</dbReference>
<dbReference type="OrthoDB" id="9797162at2"/>
<dbReference type="RefSeq" id="WP_013841674.1">
    <property type="nucleotide sequence ID" value="NC_015589.1"/>
</dbReference>
<evidence type="ECO:0000313" key="1">
    <source>
        <dbReference type="EMBL" id="AEG59907.1"/>
    </source>
</evidence>
<dbReference type="SUPFAM" id="SSF48371">
    <property type="entry name" value="ARM repeat"/>
    <property type="match status" value="1"/>
</dbReference>
<dbReference type="KEGG" id="dru:Desru_1642"/>
<gene>
    <name evidence="1" type="ordered locus">Desru_1642</name>
</gene>
<reference evidence="2" key="1">
    <citation type="submission" date="2011-05" db="EMBL/GenBank/DDBJ databases">
        <title>Complete sequence of Desulfotomaculum ruminis DSM 2154.</title>
        <authorList>
            <person name="Lucas S."/>
            <person name="Copeland A."/>
            <person name="Lapidus A."/>
            <person name="Cheng J.-F."/>
            <person name="Goodwin L."/>
            <person name="Pitluck S."/>
            <person name="Lu M."/>
            <person name="Detter J.C."/>
            <person name="Han C."/>
            <person name="Tapia R."/>
            <person name="Land M."/>
            <person name="Hauser L."/>
            <person name="Kyrpides N."/>
            <person name="Ivanova N."/>
            <person name="Mikhailova N."/>
            <person name="Pagani I."/>
            <person name="Stams A.J.M."/>
            <person name="Plugge C.M."/>
            <person name="Muyzer G."/>
            <person name="Kuever J."/>
            <person name="Parshina S.N."/>
            <person name="Ivanova A.E."/>
            <person name="Nazina T.N."/>
            <person name="Brambilla E."/>
            <person name="Spring S."/>
            <person name="Klenk H.-P."/>
            <person name="Woyke T."/>
        </authorList>
    </citation>
    <scope>NUCLEOTIDE SEQUENCE [LARGE SCALE GENOMIC DNA]</scope>
    <source>
        <strain evidence="2">ATCC 23193 / DSM 2154 / NCIB 8452 / DL</strain>
    </source>
</reference>